<dbReference type="InterPro" id="IPR013780">
    <property type="entry name" value="Glyco_hydro_b"/>
</dbReference>
<dbReference type="OrthoDB" id="3037462at2759"/>
<gene>
    <name evidence="1" type="ORF">LshimejAT787_0803010</name>
</gene>
<dbReference type="AlphaFoldDB" id="A0A9P3PR09"/>
<organism evidence="1 2">
    <name type="scientific">Lyophyllum shimeji</name>
    <name type="common">Hon-shimeji</name>
    <name type="synonym">Tricholoma shimeji</name>
    <dbReference type="NCBI Taxonomy" id="47721"/>
    <lineage>
        <taxon>Eukaryota</taxon>
        <taxon>Fungi</taxon>
        <taxon>Dikarya</taxon>
        <taxon>Basidiomycota</taxon>
        <taxon>Agaricomycotina</taxon>
        <taxon>Agaricomycetes</taxon>
        <taxon>Agaricomycetidae</taxon>
        <taxon>Agaricales</taxon>
        <taxon>Tricholomatineae</taxon>
        <taxon>Lyophyllaceae</taxon>
        <taxon>Lyophyllum</taxon>
    </lineage>
</organism>
<protein>
    <submittedName>
        <fullName evidence="1">Uncharacterized protein</fullName>
    </submittedName>
</protein>
<dbReference type="Proteomes" id="UP001063166">
    <property type="component" value="Unassembled WGS sequence"/>
</dbReference>
<evidence type="ECO:0000313" key="1">
    <source>
        <dbReference type="EMBL" id="GLB40430.1"/>
    </source>
</evidence>
<sequence>MIISPGRTACIGFVRTGNAMHLGCAVVLSNKEDSQSFTESIRIYMQQDGKVHIDAEGWGTFSCFANHKQVWVPLEEV</sequence>
<comment type="caution">
    <text evidence="1">The sequence shown here is derived from an EMBL/GenBank/DDBJ whole genome shotgun (WGS) entry which is preliminary data.</text>
</comment>
<dbReference type="SUPFAM" id="SSF51011">
    <property type="entry name" value="Glycosyl hydrolase domain"/>
    <property type="match status" value="1"/>
</dbReference>
<keyword evidence="2" id="KW-1185">Reference proteome</keyword>
<evidence type="ECO:0000313" key="2">
    <source>
        <dbReference type="Proteomes" id="UP001063166"/>
    </source>
</evidence>
<reference evidence="1" key="1">
    <citation type="submission" date="2022-07" db="EMBL/GenBank/DDBJ databases">
        <title>The genome of Lyophyllum shimeji provides insight into the initial evolution of ectomycorrhizal fungal genome.</title>
        <authorList>
            <person name="Kobayashi Y."/>
            <person name="Shibata T."/>
            <person name="Hirakawa H."/>
            <person name="Shigenobu S."/>
            <person name="Nishiyama T."/>
            <person name="Yamada A."/>
            <person name="Hasebe M."/>
            <person name="Kawaguchi M."/>
        </authorList>
    </citation>
    <scope>NUCLEOTIDE SEQUENCE</scope>
    <source>
        <strain evidence="1">AT787</strain>
    </source>
</reference>
<dbReference type="EMBL" id="BRPK01000008">
    <property type="protein sequence ID" value="GLB40430.1"/>
    <property type="molecule type" value="Genomic_DNA"/>
</dbReference>
<name>A0A9P3PR09_LYOSH</name>
<accession>A0A9P3PR09</accession>
<proteinExistence type="predicted"/>
<dbReference type="Gene3D" id="2.60.40.1180">
    <property type="entry name" value="Golgi alpha-mannosidase II"/>
    <property type="match status" value="1"/>
</dbReference>